<comment type="caution">
    <text evidence="6">The sequence shown here is derived from an EMBL/GenBank/DDBJ whole genome shotgun (WGS) entry which is preliminary data.</text>
</comment>
<dbReference type="Pfam" id="PF00100">
    <property type="entry name" value="Zona_pellucida"/>
    <property type="match status" value="1"/>
</dbReference>
<keyword evidence="3" id="KW-0472">Membrane</keyword>
<dbReference type="Gene3D" id="2.60.40.4100">
    <property type="entry name" value="Zona pellucida, ZP-C domain"/>
    <property type="match status" value="1"/>
</dbReference>
<feature type="signal peptide" evidence="4">
    <location>
        <begin position="1"/>
        <end position="19"/>
    </location>
</feature>
<feature type="chain" id="PRO_5012496342" evidence="4">
    <location>
        <begin position="20"/>
        <end position="377"/>
    </location>
</feature>
<evidence type="ECO:0000256" key="4">
    <source>
        <dbReference type="SAM" id="SignalP"/>
    </source>
</evidence>
<dbReference type="PANTHER" id="PTHR14002">
    <property type="entry name" value="ENDOGLIN/TGF-BETA RECEPTOR TYPE III"/>
    <property type="match status" value="1"/>
</dbReference>
<feature type="transmembrane region" description="Helical" evidence="3">
    <location>
        <begin position="339"/>
        <end position="361"/>
    </location>
</feature>
<feature type="domain" description="ZP" evidence="5">
    <location>
        <begin position="30"/>
        <end position="288"/>
    </location>
</feature>
<organism evidence="6 7">
    <name type="scientific">Stylophora pistillata</name>
    <name type="common">Smooth cauliflower coral</name>
    <dbReference type="NCBI Taxonomy" id="50429"/>
    <lineage>
        <taxon>Eukaryota</taxon>
        <taxon>Metazoa</taxon>
        <taxon>Cnidaria</taxon>
        <taxon>Anthozoa</taxon>
        <taxon>Hexacorallia</taxon>
        <taxon>Scleractinia</taxon>
        <taxon>Astrocoeniina</taxon>
        <taxon>Pocilloporidae</taxon>
        <taxon>Stylophora</taxon>
    </lineage>
</organism>
<protein>
    <submittedName>
        <fullName evidence="6">Zona pellucida sperm-binding protein 2</fullName>
    </submittedName>
</protein>
<keyword evidence="3" id="KW-0812">Transmembrane</keyword>
<dbReference type="InterPro" id="IPR042235">
    <property type="entry name" value="ZP-C_dom"/>
</dbReference>
<keyword evidence="7" id="KW-1185">Reference proteome</keyword>
<gene>
    <name evidence="6" type="primary">ZP2</name>
    <name evidence="6" type="ORF">AWC38_SpisGene213</name>
</gene>
<dbReference type="PROSITE" id="PS51034">
    <property type="entry name" value="ZP_2"/>
    <property type="match status" value="1"/>
</dbReference>
<evidence type="ECO:0000256" key="1">
    <source>
        <dbReference type="ARBA" id="ARBA00022729"/>
    </source>
</evidence>
<dbReference type="EMBL" id="LSMT01000001">
    <property type="protein sequence ID" value="PFX34924.1"/>
    <property type="molecule type" value="Genomic_DNA"/>
</dbReference>
<keyword evidence="2" id="KW-1015">Disulfide bond</keyword>
<evidence type="ECO:0000313" key="7">
    <source>
        <dbReference type="Proteomes" id="UP000225706"/>
    </source>
</evidence>
<evidence type="ECO:0000259" key="5">
    <source>
        <dbReference type="PROSITE" id="PS51034"/>
    </source>
</evidence>
<proteinExistence type="predicted"/>
<keyword evidence="3" id="KW-1133">Transmembrane helix</keyword>
<accession>A0A2B4SW63</accession>
<keyword evidence="1 4" id="KW-0732">Signal</keyword>
<evidence type="ECO:0000313" key="6">
    <source>
        <dbReference type="EMBL" id="PFX34924.1"/>
    </source>
</evidence>
<dbReference type="Proteomes" id="UP000225706">
    <property type="component" value="Unassembled WGS sequence"/>
</dbReference>
<reference evidence="7" key="1">
    <citation type="journal article" date="2017" name="bioRxiv">
        <title>Comparative analysis of the genomes of Stylophora pistillata and Acropora digitifera provides evidence for extensive differences between species of corals.</title>
        <authorList>
            <person name="Voolstra C.R."/>
            <person name="Li Y."/>
            <person name="Liew Y.J."/>
            <person name="Baumgarten S."/>
            <person name="Zoccola D."/>
            <person name="Flot J.-F."/>
            <person name="Tambutte S."/>
            <person name="Allemand D."/>
            <person name="Aranda M."/>
        </authorList>
    </citation>
    <scope>NUCLEOTIDE SEQUENCE [LARGE SCALE GENOMIC DNA]</scope>
</reference>
<dbReference type="InterPro" id="IPR055355">
    <property type="entry name" value="ZP-C"/>
</dbReference>
<dbReference type="SMART" id="SM00241">
    <property type="entry name" value="ZP"/>
    <property type="match status" value="1"/>
</dbReference>
<evidence type="ECO:0000256" key="3">
    <source>
        <dbReference type="SAM" id="Phobius"/>
    </source>
</evidence>
<dbReference type="AlphaFoldDB" id="A0A2B4SW63"/>
<dbReference type="PANTHER" id="PTHR14002:SF43">
    <property type="entry name" value="DELTA-LIKE PROTEIN"/>
    <property type="match status" value="1"/>
</dbReference>
<sequence>MKTLVVLAVFAIVFQLGTSHMHGVPKGKVTCNNNHTVDIKITGVDDLDGWEVDEWQLRGKNECKPLFGNERVTYSALKLPDCAWSSEQPANSSIKYVLKIKPTKGNTSNGQLRVYDHLYYAECSYDNQNTSSASFVPIKNQENNDSSTAFFSFYLQAFYDPNFTEKVPKEVPLRKMLYFRASVETSSTEPNLDLFPVHCYSSKGRDPASTDGRITLIEEGCGNKQKSDDLGDTLSYSCTDDDTKEEFSIQSFRYYGAEAGDPVYFHCDLRVCLADKSPSLCECPSNSSCPSSRKRRSKMDETKVYHVSTGPFVFGNDEEEKETGSGEENVPQSLSASTVITVAISGVLVVAIVCLTAYLMLRSRNKRRQHGDIHVAS</sequence>
<dbReference type="InterPro" id="IPR001507">
    <property type="entry name" value="ZP_dom"/>
</dbReference>
<evidence type="ECO:0000256" key="2">
    <source>
        <dbReference type="ARBA" id="ARBA00023157"/>
    </source>
</evidence>
<name>A0A2B4SW63_STYPI</name>